<evidence type="ECO:0000313" key="4">
    <source>
        <dbReference type="Proteomes" id="UP000182413"/>
    </source>
</evidence>
<dbReference type="Proteomes" id="UP001278050">
    <property type="component" value="Unassembled WGS sequence"/>
</dbReference>
<feature type="domain" description="6-hydroxymethylpterin diphosphokinase MptE-like" evidence="1">
    <location>
        <begin position="30"/>
        <end position="194"/>
    </location>
</feature>
<dbReference type="AlphaFoldDB" id="A0A1G6T0Q3"/>
<accession>A0A1G6T0Q3</accession>
<evidence type="ECO:0000313" key="3">
    <source>
        <dbReference type="EMBL" id="SDD22712.1"/>
    </source>
</evidence>
<proteinExistence type="predicted"/>
<sequence length="271" mass="30542">MSKFDVKDRLDNVLYRAYNLLSDVLFNLSADLKKIVSGNSIFENIHEGERCFILGTGPSLNGLEEAELSVVNENVVFGVNSLYKSRVGKLVAPRYYTLVDNLYWGSWSGAFADVLEVYKSSPPVFITDPRARHILAATTDAQAALYVHAKKYPVARVDSDLSRNVFATMNVVSNSILAAIYLGFKEIYLLGCDYNAFCTQGHGHCYDDGHEVSQYEYSLAFYLKYYHLTTEFHYLIARLAMEKGVKVVNLTPGSLLDAYPRKSFQDCVQSW</sequence>
<dbReference type="InterPro" id="IPR002826">
    <property type="entry name" value="MptE-like"/>
</dbReference>
<evidence type="ECO:0000259" key="1">
    <source>
        <dbReference type="Pfam" id="PF01973"/>
    </source>
</evidence>
<dbReference type="Proteomes" id="UP000182413">
    <property type="component" value="Unassembled WGS sequence"/>
</dbReference>
<dbReference type="EMBL" id="JAWXXP010000001">
    <property type="protein sequence ID" value="MDX5991183.1"/>
    <property type="molecule type" value="Genomic_DNA"/>
</dbReference>
<dbReference type="OrthoDB" id="7254531at2"/>
<reference evidence="3 4" key="1">
    <citation type="submission" date="2016-10" db="EMBL/GenBank/DDBJ databases">
        <authorList>
            <person name="de Groot N.N."/>
        </authorList>
    </citation>
    <scope>NUCLEOTIDE SEQUENCE [LARGE SCALE GENOMIC DNA]</scope>
    <source>
        <strain evidence="3 4">JCM 10630</strain>
    </source>
</reference>
<organism evidence="3 4">
    <name type="scientific">Ectopseudomonas alcaliphila</name>
    <dbReference type="NCBI Taxonomy" id="101564"/>
    <lineage>
        <taxon>Bacteria</taxon>
        <taxon>Pseudomonadati</taxon>
        <taxon>Pseudomonadota</taxon>
        <taxon>Gammaproteobacteria</taxon>
        <taxon>Pseudomonadales</taxon>
        <taxon>Pseudomonadaceae</taxon>
        <taxon>Ectopseudomonas</taxon>
    </lineage>
</organism>
<dbReference type="RefSeq" id="WP_074674973.1">
    <property type="nucleotide sequence ID" value="NZ_CBCSET010000001.1"/>
</dbReference>
<dbReference type="EMBL" id="FNAE01000001">
    <property type="protein sequence ID" value="SDD22712.1"/>
    <property type="molecule type" value="Genomic_DNA"/>
</dbReference>
<evidence type="ECO:0000313" key="2">
    <source>
        <dbReference type="EMBL" id="MDX5991183.1"/>
    </source>
</evidence>
<gene>
    <name evidence="3" type="ORF">SAMN05216575_101127</name>
    <name evidence="2" type="ORF">SIM71_03875</name>
</gene>
<keyword evidence="5" id="KW-1185">Reference proteome</keyword>
<name>A0A1G6T0Q3_9GAMM</name>
<dbReference type="Pfam" id="PF01973">
    <property type="entry name" value="MptE-like"/>
    <property type="match status" value="1"/>
</dbReference>
<protein>
    <submittedName>
        <fullName evidence="2">6-hydroxymethylpterin diphosphokinase MptE-like protein</fullName>
    </submittedName>
</protein>
<evidence type="ECO:0000313" key="5">
    <source>
        <dbReference type="Proteomes" id="UP001278050"/>
    </source>
</evidence>
<reference evidence="2 5" key="2">
    <citation type="submission" date="2023-11" db="EMBL/GenBank/DDBJ databases">
        <title>MicrobeMod: A computational toolkit for identifying prokaryotic methylation and restriction-modification with nanopore sequencing.</title>
        <authorList>
            <person name="Crits-Christoph A."/>
            <person name="Kang S.C."/>
            <person name="Lee H."/>
            <person name="Ostrov N."/>
        </authorList>
    </citation>
    <scope>NUCLEOTIDE SEQUENCE [LARGE SCALE GENOMIC DNA]</scope>
    <source>
        <strain evidence="2 5">ATCC BAA-571</strain>
    </source>
</reference>
<dbReference type="Gene3D" id="3.90.1480.10">
    <property type="entry name" value="Alpha-2,3-sialyltransferase"/>
    <property type="match status" value="1"/>
</dbReference>